<evidence type="ECO:0000256" key="4">
    <source>
        <dbReference type="ARBA" id="ARBA00022840"/>
    </source>
</evidence>
<dbReference type="Proteomes" id="UP001218188">
    <property type="component" value="Unassembled WGS sequence"/>
</dbReference>
<keyword evidence="7" id="KW-1185">Reference proteome</keyword>
<dbReference type="GO" id="GO:0004467">
    <property type="term" value="F:long-chain fatty acid-CoA ligase activity"/>
    <property type="evidence" value="ECO:0007669"/>
    <property type="project" value="TreeGrafter"/>
</dbReference>
<evidence type="ECO:0000313" key="7">
    <source>
        <dbReference type="Proteomes" id="UP001218188"/>
    </source>
</evidence>
<dbReference type="GO" id="GO:0005886">
    <property type="term" value="C:plasma membrane"/>
    <property type="evidence" value="ECO:0007669"/>
    <property type="project" value="TreeGrafter"/>
</dbReference>
<dbReference type="GO" id="GO:0005524">
    <property type="term" value="F:ATP binding"/>
    <property type="evidence" value="ECO:0007669"/>
    <property type="project" value="UniProtKB-KW"/>
</dbReference>
<feature type="compositionally biased region" description="Low complexity" evidence="5">
    <location>
        <begin position="1"/>
        <end position="26"/>
    </location>
</feature>
<gene>
    <name evidence="6" type="ORF">C8F04DRAFT_1330287</name>
</gene>
<keyword evidence="4" id="KW-0067">ATP-binding</keyword>
<feature type="compositionally biased region" description="Basic and acidic residues" evidence="5">
    <location>
        <begin position="146"/>
        <end position="158"/>
    </location>
</feature>
<reference evidence="6" key="1">
    <citation type="submission" date="2023-03" db="EMBL/GenBank/DDBJ databases">
        <title>Massive genome expansion in bonnet fungi (Mycena s.s.) driven by repeated elements and novel gene families across ecological guilds.</title>
        <authorList>
            <consortium name="Lawrence Berkeley National Laboratory"/>
            <person name="Harder C.B."/>
            <person name="Miyauchi S."/>
            <person name="Viragh M."/>
            <person name="Kuo A."/>
            <person name="Thoen E."/>
            <person name="Andreopoulos B."/>
            <person name="Lu D."/>
            <person name="Skrede I."/>
            <person name="Drula E."/>
            <person name="Henrissat B."/>
            <person name="Morin E."/>
            <person name="Kohler A."/>
            <person name="Barry K."/>
            <person name="LaButti K."/>
            <person name="Morin E."/>
            <person name="Salamov A."/>
            <person name="Lipzen A."/>
            <person name="Mereny Z."/>
            <person name="Hegedus B."/>
            <person name="Baldrian P."/>
            <person name="Stursova M."/>
            <person name="Weitz H."/>
            <person name="Taylor A."/>
            <person name="Grigoriev I.V."/>
            <person name="Nagy L.G."/>
            <person name="Martin F."/>
            <person name="Kauserud H."/>
        </authorList>
    </citation>
    <scope>NUCLEOTIDE SEQUENCE</scope>
    <source>
        <strain evidence="6">CBHHK200</strain>
    </source>
</reference>
<proteinExistence type="inferred from homology"/>
<dbReference type="PANTHER" id="PTHR43272:SF83">
    <property type="entry name" value="ACYL-COA SYNTHETASE LONG-CHAIN, ISOFORM J"/>
    <property type="match status" value="1"/>
</dbReference>
<organism evidence="6 7">
    <name type="scientific">Mycena alexandri</name>
    <dbReference type="NCBI Taxonomy" id="1745969"/>
    <lineage>
        <taxon>Eukaryota</taxon>
        <taxon>Fungi</taxon>
        <taxon>Dikarya</taxon>
        <taxon>Basidiomycota</taxon>
        <taxon>Agaricomycotina</taxon>
        <taxon>Agaricomycetes</taxon>
        <taxon>Agaricomycetidae</taxon>
        <taxon>Agaricales</taxon>
        <taxon>Marasmiineae</taxon>
        <taxon>Mycenaceae</taxon>
        <taxon>Mycena</taxon>
    </lineage>
</organism>
<evidence type="ECO:0000313" key="6">
    <source>
        <dbReference type="EMBL" id="KAJ7018035.1"/>
    </source>
</evidence>
<feature type="non-terminal residue" evidence="6">
    <location>
        <position position="219"/>
    </location>
</feature>
<dbReference type="GO" id="GO:0035336">
    <property type="term" value="P:long-chain fatty-acyl-CoA metabolic process"/>
    <property type="evidence" value="ECO:0007669"/>
    <property type="project" value="TreeGrafter"/>
</dbReference>
<keyword evidence="2" id="KW-0436">Ligase</keyword>
<evidence type="ECO:0000256" key="5">
    <source>
        <dbReference type="SAM" id="MobiDB-lite"/>
    </source>
</evidence>
<comment type="caution">
    <text evidence="6">The sequence shown here is derived from an EMBL/GenBank/DDBJ whole genome shotgun (WGS) entry which is preliminary data.</text>
</comment>
<protein>
    <submittedName>
        <fullName evidence="6">Uncharacterized protein</fullName>
    </submittedName>
</protein>
<dbReference type="GO" id="GO:0005811">
    <property type="term" value="C:lipid droplet"/>
    <property type="evidence" value="ECO:0007669"/>
    <property type="project" value="TreeGrafter"/>
</dbReference>
<dbReference type="PANTHER" id="PTHR43272">
    <property type="entry name" value="LONG-CHAIN-FATTY-ACID--COA LIGASE"/>
    <property type="match status" value="1"/>
</dbReference>
<dbReference type="EMBL" id="JARJCM010000365">
    <property type="protein sequence ID" value="KAJ7018035.1"/>
    <property type="molecule type" value="Genomic_DNA"/>
</dbReference>
<dbReference type="AlphaFoldDB" id="A0AAD6WMJ1"/>
<feature type="region of interest" description="Disordered" evidence="5">
    <location>
        <begin position="1"/>
        <end position="27"/>
    </location>
</feature>
<sequence length="219" mass="23112">ELHASRSSTRVSSRPSAPCTAYAARARPPPTSLRTTYLPRAHILELCMLFFGMPAGFGRIADGRECAMEFRPSIVRGVPAVWETVRKGIGGKVQAGGAIRSSVFKGAVEAKKRGKPGLARLADSVILSGVTAATGGRLRSSSATSPRRDTSPADDRERARRRSGGRVAALVQRECIAVGKKSGSKATETLTAVVLTPDEWTPESGLVTAAQKIQRSATG</sequence>
<keyword evidence="3" id="KW-0547">Nucleotide-binding</keyword>
<evidence type="ECO:0000256" key="1">
    <source>
        <dbReference type="ARBA" id="ARBA00006432"/>
    </source>
</evidence>
<evidence type="ECO:0000256" key="3">
    <source>
        <dbReference type="ARBA" id="ARBA00022741"/>
    </source>
</evidence>
<name>A0AAD6WMJ1_9AGAR</name>
<dbReference type="GO" id="GO:0005783">
    <property type="term" value="C:endoplasmic reticulum"/>
    <property type="evidence" value="ECO:0007669"/>
    <property type="project" value="TreeGrafter"/>
</dbReference>
<feature type="region of interest" description="Disordered" evidence="5">
    <location>
        <begin position="136"/>
        <end position="165"/>
    </location>
</feature>
<comment type="similarity">
    <text evidence="1">Belongs to the ATP-dependent AMP-binding enzyme family.</text>
</comment>
<accession>A0AAD6WMJ1</accession>
<evidence type="ECO:0000256" key="2">
    <source>
        <dbReference type="ARBA" id="ARBA00022598"/>
    </source>
</evidence>